<dbReference type="SUPFAM" id="SSF49373">
    <property type="entry name" value="Invasin/intimin cell-adhesion fragments"/>
    <property type="match status" value="2"/>
</dbReference>
<name>A0A2K9PM02_9FLAO</name>
<keyword evidence="3 4" id="KW-0732">Signal</keyword>
<dbReference type="OrthoDB" id="7403807at2"/>
<comment type="subcellular location">
    <subcellularLocation>
        <location evidence="1">Secreted</location>
    </subcellularLocation>
</comment>
<dbReference type="KEGG" id="fek:C1H87_02235"/>
<reference evidence="6 7" key="1">
    <citation type="submission" date="2018-01" db="EMBL/GenBank/DDBJ databases">
        <title>Complete genome sequence of Flavivirga eckloniae ECD14 isolated from seaweed Ecklonia cava.</title>
        <authorList>
            <person name="Lee J.H."/>
            <person name="Baik K.S."/>
            <person name="Seong C.N."/>
        </authorList>
    </citation>
    <scope>NUCLEOTIDE SEQUENCE [LARGE SCALE GENOMIC DNA]</scope>
    <source>
        <strain evidence="6 7">ECD14</strain>
    </source>
</reference>
<dbReference type="SMART" id="SM00635">
    <property type="entry name" value="BID_2"/>
    <property type="match status" value="2"/>
</dbReference>
<feature type="signal peptide" evidence="4">
    <location>
        <begin position="1"/>
        <end position="22"/>
    </location>
</feature>
<evidence type="ECO:0000256" key="3">
    <source>
        <dbReference type="ARBA" id="ARBA00022729"/>
    </source>
</evidence>
<dbReference type="InterPro" id="IPR026444">
    <property type="entry name" value="Secre_tail"/>
</dbReference>
<evidence type="ECO:0000313" key="7">
    <source>
        <dbReference type="Proteomes" id="UP000235826"/>
    </source>
</evidence>
<dbReference type="Proteomes" id="UP000235826">
    <property type="component" value="Chromosome"/>
</dbReference>
<evidence type="ECO:0000259" key="5">
    <source>
        <dbReference type="SMART" id="SM00635"/>
    </source>
</evidence>
<dbReference type="EMBL" id="CP025791">
    <property type="protein sequence ID" value="AUP77597.1"/>
    <property type="molecule type" value="Genomic_DNA"/>
</dbReference>
<dbReference type="Pfam" id="PF18962">
    <property type="entry name" value="Por_Secre_tail"/>
    <property type="match status" value="1"/>
</dbReference>
<feature type="chain" id="PRO_5018001322" description="BIG2 domain-containing protein" evidence="4">
    <location>
        <begin position="23"/>
        <end position="906"/>
    </location>
</feature>
<evidence type="ECO:0000256" key="1">
    <source>
        <dbReference type="ARBA" id="ARBA00004613"/>
    </source>
</evidence>
<evidence type="ECO:0000256" key="4">
    <source>
        <dbReference type="SAM" id="SignalP"/>
    </source>
</evidence>
<evidence type="ECO:0000313" key="6">
    <source>
        <dbReference type="EMBL" id="AUP77597.1"/>
    </source>
</evidence>
<dbReference type="AlphaFoldDB" id="A0A2K9PM02"/>
<dbReference type="NCBIfam" id="TIGR04183">
    <property type="entry name" value="Por_Secre_tail"/>
    <property type="match status" value="1"/>
</dbReference>
<accession>A0A2K9PM02</accession>
<organism evidence="6 7">
    <name type="scientific">Flavivirga eckloniae</name>
    <dbReference type="NCBI Taxonomy" id="1803846"/>
    <lineage>
        <taxon>Bacteria</taxon>
        <taxon>Pseudomonadati</taxon>
        <taxon>Bacteroidota</taxon>
        <taxon>Flavobacteriia</taxon>
        <taxon>Flavobacteriales</taxon>
        <taxon>Flavobacteriaceae</taxon>
        <taxon>Flavivirga</taxon>
    </lineage>
</organism>
<sequence>MKRKVLPILMLVLATAFTQIFAQRPFFNKNTDILIAQFDSKPDPDDIHAQAALGCMLAHPDLAGVEYYAVAGAVGIQNGQFIDSDNLFNMAFGSSNWTDADANWSASVTNIKNKVVPILQAGGKVWVQEAGQSNITADWIAQVLQTVSASTVKNNVIVVQHSNWNENQTASSDLNYVKDKAKYFAIDDGNAPFGAGWGDRGPWETPEYRSKQSTWIAQAKSSVNPVASQLWTEADNIIDTLWPNGYPHDWSYIHFDGVDYSDCAENWWIFNIGSNADSTAKFWSRYVTNTPSGTVNVTSITVSPSALSINVGDTGTLNETVSPSNATDKSVSWSSNNTAVATVNSSGMVTGISTGTATITVTTNDGGFTDTSTVTVSSLPPGTISIGNPTNTNAGIDGWKSNLVINESETYTNTSGASQTLNVNQFVFYANRKADPVTPFVVKVNANNDFTVLAVGTSRASSAYNVGENTVAFNTGTAKQITLANGETIAPGFLDANANGSGGSVGSVIPFDSNSPADEIWYSGGSASGNSASVSEGSAPTGGQSTITNLTRNYRFKINLSVNTGNPGVSVTGITVAPTSLNLTVGNSGNLTETVSPSNASNKSVSWSSSNTSVATVNSSGVVSAVAVGTSVITVTTADGGFTATSNVTVTAGGGGSTTVTLSPIHDAYLQGSTNFNNNIIRIESGNRVGYLMYDLSGVTGTITNVDLKMTCNSDSGNGNININLGTSNNWTETTLSNSNKPGLGTLLGNLNSTYSIGSTYTWALNANALSGGGNVSLVVSATSGNDAAFASKENSVTEPQLVITYNSSSASKAVKSAALSVIKSNRPEAKLLPNPISNGAFKINFYKHNGPTNITIFDVMGRLVYKTKTSENQLILDSNIFASKGFYFINVLSDNHRQTIKAVVE</sequence>
<feature type="domain" description="BIG2" evidence="5">
    <location>
        <begin position="296"/>
        <end position="373"/>
    </location>
</feature>
<dbReference type="Pfam" id="PF24517">
    <property type="entry name" value="CBM96"/>
    <property type="match status" value="1"/>
</dbReference>
<evidence type="ECO:0000256" key="2">
    <source>
        <dbReference type="ARBA" id="ARBA00022525"/>
    </source>
</evidence>
<dbReference type="Gene3D" id="2.60.40.1080">
    <property type="match status" value="2"/>
</dbReference>
<keyword evidence="2" id="KW-0964">Secreted</keyword>
<dbReference type="InterPro" id="IPR008964">
    <property type="entry name" value="Invasin/intimin_cell_adhesion"/>
</dbReference>
<protein>
    <recommendedName>
        <fullName evidence="5">BIG2 domain-containing protein</fullName>
    </recommendedName>
</protein>
<dbReference type="Pfam" id="PF02368">
    <property type="entry name" value="Big_2"/>
    <property type="match status" value="2"/>
</dbReference>
<dbReference type="GO" id="GO:0005576">
    <property type="term" value="C:extracellular region"/>
    <property type="evidence" value="ECO:0007669"/>
    <property type="project" value="UniProtKB-SubCell"/>
</dbReference>
<feature type="domain" description="BIG2" evidence="5">
    <location>
        <begin position="570"/>
        <end position="647"/>
    </location>
</feature>
<dbReference type="InterPro" id="IPR003343">
    <property type="entry name" value="Big_2"/>
</dbReference>
<proteinExistence type="predicted"/>
<dbReference type="InterPro" id="IPR055372">
    <property type="entry name" value="CBM96"/>
</dbReference>
<gene>
    <name evidence="6" type="ORF">C1H87_02235</name>
</gene>
<dbReference type="RefSeq" id="WP_102754257.1">
    <property type="nucleotide sequence ID" value="NZ_CP025791.1"/>
</dbReference>
<keyword evidence="7" id="KW-1185">Reference proteome</keyword>